<evidence type="ECO:0000256" key="1">
    <source>
        <dbReference type="SAM" id="SignalP"/>
    </source>
</evidence>
<evidence type="ECO:0000313" key="3">
    <source>
        <dbReference type="EMBL" id="CAH0379398.1"/>
    </source>
</evidence>
<feature type="chain" id="PRO_5035324465" description="Beta-carotene isomerase D27-like C-terminal domain-containing protein" evidence="1">
    <location>
        <begin position="17"/>
        <end position="379"/>
    </location>
</feature>
<organism evidence="3 4">
    <name type="scientific">Pelagomonas calceolata</name>
    <dbReference type="NCBI Taxonomy" id="35677"/>
    <lineage>
        <taxon>Eukaryota</taxon>
        <taxon>Sar</taxon>
        <taxon>Stramenopiles</taxon>
        <taxon>Ochrophyta</taxon>
        <taxon>Pelagophyceae</taxon>
        <taxon>Pelagomonadales</taxon>
        <taxon>Pelagomonadaceae</taxon>
        <taxon>Pelagomonas</taxon>
    </lineage>
</organism>
<feature type="signal peptide" evidence="1">
    <location>
        <begin position="1"/>
        <end position="16"/>
    </location>
</feature>
<dbReference type="Proteomes" id="UP000789595">
    <property type="component" value="Unassembled WGS sequence"/>
</dbReference>
<dbReference type="AlphaFoldDB" id="A0A8J2SSP9"/>
<feature type="domain" description="Beta-carotene isomerase D27-like C-terminal" evidence="2">
    <location>
        <begin position="289"/>
        <end position="351"/>
    </location>
</feature>
<evidence type="ECO:0000259" key="2">
    <source>
        <dbReference type="Pfam" id="PF13225"/>
    </source>
</evidence>
<dbReference type="PANTHER" id="PTHR33591">
    <property type="entry name" value="BETA-CAROTENE ISOMERASE D27"/>
    <property type="match status" value="1"/>
</dbReference>
<keyword evidence="1" id="KW-0732">Signal</keyword>
<dbReference type="GO" id="GO:0005506">
    <property type="term" value="F:iron ion binding"/>
    <property type="evidence" value="ECO:0007669"/>
    <property type="project" value="InterPro"/>
</dbReference>
<name>A0A8J2SSP9_9STRA</name>
<protein>
    <recommendedName>
        <fullName evidence="2">Beta-carotene isomerase D27-like C-terminal domain-containing protein</fullName>
    </recommendedName>
</protein>
<proteinExistence type="predicted"/>
<reference evidence="3" key="1">
    <citation type="submission" date="2021-11" db="EMBL/GenBank/DDBJ databases">
        <authorList>
            <consortium name="Genoscope - CEA"/>
            <person name="William W."/>
        </authorList>
    </citation>
    <scope>NUCLEOTIDE SEQUENCE</scope>
</reference>
<dbReference type="PANTHER" id="PTHR33591:SF2">
    <property type="entry name" value="BETA-CAROTENE ISOMERASE D27"/>
    <property type="match status" value="1"/>
</dbReference>
<evidence type="ECO:0000313" key="4">
    <source>
        <dbReference type="Proteomes" id="UP000789595"/>
    </source>
</evidence>
<keyword evidence="4" id="KW-1185">Reference proteome</keyword>
<gene>
    <name evidence="3" type="ORF">PECAL_6P10200</name>
</gene>
<dbReference type="InterPro" id="IPR038938">
    <property type="entry name" value="D27-like"/>
</dbReference>
<sequence length="379" mass="41285">MRTAAAWCLLLPSAAAFAPAPPPDSRRRALTTRSAGAGELLAEVRDLARLRPTRDDIVRLSDACDAGDGALRFLRRRKRYGLLAELLKRDAAAYADVAGWLHGACGVGRDQLPNLERVPLAAAPPPAVDDLVPDCTLTNKTFAETPLDAFLLQFTRDRYAEHTPGPAFRSRQAGILGLLEEMRVLMLDERGTDAAQQDLVIRVLLDLMTPALPPFYRLFMGGLVPSAERGDPAWLVDLAARQSLRRPGERWLGGRGPPPYAPLLTSVVAPFVFGFLVGPGRVNRRGDGARGGLVVDKCKFLQESNCKGLCLHQCKRPAERLFDDLGVPLRVAPNFETQECQWSWGVAAPAPEADDAWPDNCLAGCANRKLLPAAGRREC</sequence>
<dbReference type="Pfam" id="PF13225">
    <property type="entry name" value="D27-like_C"/>
    <property type="match status" value="1"/>
</dbReference>
<accession>A0A8J2SSP9</accession>
<dbReference type="EMBL" id="CAKKNE010000006">
    <property type="protein sequence ID" value="CAH0379398.1"/>
    <property type="molecule type" value="Genomic_DNA"/>
</dbReference>
<dbReference type="InterPro" id="IPR025114">
    <property type="entry name" value="D27-like_C"/>
</dbReference>
<dbReference type="OrthoDB" id="416096at2759"/>
<comment type="caution">
    <text evidence="3">The sequence shown here is derived from an EMBL/GenBank/DDBJ whole genome shotgun (WGS) entry which is preliminary data.</text>
</comment>